<dbReference type="AlphaFoldDB" id="A0A1F7IM18"/>
<feature type="transmembrane region" description="Helical" evidence="1">
    <location>
        <begin position="6"/>
        <end position="24"/>
    </location>
</feature>
<evidence type="ECO:0000256" key="1">
    <source>
        <dbReference type="SAM" id="Phobius"/>
    </source>
</evidence>
<reference evidence="2 3" key="1">
    <citation type="journal article" date="2016" name="Nat. Commun.">
        <title>Thousands of microbial genomes shed light on interconnected biogeochemical processes in an aquifer system.</title>
        <authorList>
            <person name="Anantharaman K."/>
            <person name="Brown C.T."/>
            <person name="Hug L.A."/>
            <person name="Sharon I."/>
            <person name="Castelle C.J."/>
            <person name="Probst A.J."/>
            <person name="Thomas B.C."/>
            <person name="Singh A."/>
            <person name="Wilkins M.J."/>
            <person name="Karaoz U."/>
            <person name="Brodie E.L."/>
            <person name="Williams K.H."/>
            <person name="Hubbard S.S."/>
            <person name="Banfield J.F."/>
        </authorList>
    </citation>
    <scope>NUCLEOTIDE SEQUENCE [LARGE SCALE GENOMIC DNA]</scope>
</reference>
<protein>
    <submittedName>
        <fullName evidence="2">Uncharacterized protein</fullName>
    </submittedName>
</protein>
<name>A0A1F7IM18_9BACT</name>
<keyword evidence="1" id="KW-1133">Transmembrane helix</keyword>
<keyword evidence="1" id="KW-0812">Transmembrane</keyword>
<sequence>MFPILSEFFINIGAGLFAAAFISPQLSTIDDRRKSVITLFNITAMIFSLVISYQLKLFS</sequence>
<comment type="caution">
    <text evidence="2">The sequence shown here is derived from an EMBL/GenBank/DDBJ whole genome shotgun (WGS) entry which is preliminary data.</text>
</comment>
<dbReference type="Proteomes" id="UP000179072">
    <property type="component" value="Unassembled WGS sequence"/>
</dbReference>
<evidence type="ECO:0000313" key="3">
    <source>
        <dbReference type="Proteomes" id="UP000179072"/>
    </source>
</evidence>
<gene>
    <name evidence="2" type="ORF">A2957_00880</name>
</gene>
<organism evidence="2 3">
    <name type="scientific">Candidatus Roizmanbacteria bacterium RIFCSPLOWO2_01_FULL_38_11</name>
    <dbReference type="NCBI Taxonomy" id="1802060"/>
    <lineage>
        <taxon>Bacteria</taxon>
        <taxon>Candidatus Roizmaniibacteriota</taxon>
    </lineage>
</organism>
<evidence type="ECO:0000313" key="2">
    <source>
        <dbReference type="EMBL" id="OGK44398.1"/>
    </source>
</evidence>
<feature type="transmembrane region" description="Helical" evidence="1">
    <location>
        <begin position="36"/>
        <end position="55"/>
    </location>
</feature>
<accession>A0A1F7IM18</accession>
<proteinExistence type="predicted"/>
<dbReference type="EMBL" id="MGAK01000017">
    <property type="protein sequence ID" value="OGK44398.1"/>
    <property type="molecule type" value="Genomic_DNA"/>
</dbReference>
<keyword evidence="1" id="KW-0472">Membrane</keyword>